<sequence>NYEEPITDREEWWRSTLKDTPVPGTYDIKNFVQDMEGNPIKPTYGFKNAGRKKDADLSRKGTTLMPGLYQYSTSVDKLDQRKVTYSFRACDRYHTPCALEFVNSQISPNTYDRGYQYVPKLPSKHPAFKSQIHRFPTVYFKPVKGPPPGQYDLSKDPILPKGPRISSSFKSRTPRFQQPHVLKTPGPGSYDKTFQTPMPDTIKKMGRNYGLFFTCGTYGDY</sequence>
<keyword evidence="3" id="KW-0963">Cytoplasm</keyword>
<comment type="subcellular location">
    <subcellularLocation>
        <location evidence="2">Cytoplasm</location>
    </subcellularLocation>
    <subcellularLocation>
        <location evidence="1">Nucleus</location>
    </subcellularLocation>
</comment>
<dbReference type="OMA" id="PCHYNVT"/>
<dbReference type="PANTHER" id="PTHR35678">
    <property type="entry name" value="PROTEIN STPG4"/>
    <property type="match status" value="1"/>
</dbReference>
<dbReference type="GO" id="GO:0044727">
    <property type="term" value="P:epigenetic programing of male pronucleus"/>
    <property type="evidence" value="ECO:0000318"/>
    <property type="project" value="GO_Central"/>
</dbReference>
<dbReference type="GO" id="GO:0001939">
    <property type="term" value="C:female pronucleus"/>
    <property type="evidence" value="ECO:0000318"/>
    <property type="project" value="GO_Central"/>
</dbReference>
<feature type="non-terminal residue" evidence="6">
    <location>
        <position position="221"/>
    </location>
</feature>
<proteinExistence type="predicted"/>
<keyword evidence="7" id="KW-1185">Reference proteome</keyword>
<dbReference type="AlphaFoldDB" id="A7S4W0"/>
<dbReference type="EMBL" id="DS469580">
    <property type="protein sequence ID" value="EDO41264.1"/>
    <property type="molecule type" value="Genomic_DNA"/>
</dbReference>
<dbReference type="eggNOG" id="ENOG502S008">
    <property type="taxonomic scope" value="Eukaryota"/>
</dbReference>
<dbReference type="Pfam" id="PF07004">
    <property type="entry name" value="SHIPPO-rpt"/>
    <property type="match status" value="3"/>
</dbReference>
<reference evidence="6 7" key="1">
    <citation type="journal article" date="2007" name="Science">
        <title>Sea anemone genome reveals ancestral eumetazoan gene repertoire and genomic organization.</title>
        <authorList>
            <person name="Putnam N.H."/>
            <person name="Srivastava M."/>
            <person name="Hellsten U."/>
            <person name="Dirks B."/>
            <person name="Chapman J."/>
            <person name="Salamov A."/>
            <person name="Terry A."/>
            <person name="Shapiro H."/>
            <person name="Lindquist E."/>
            <person name="Kapitonov V.V."/>
            <person name="Jurka J."/>
            <person name="Genikhovich G."/>
            <person name="Grigoriev I.V."/>
            <person name="Lucas S.M."/>
            <person name="Steele R.E."/>
            <person name="Finnerty J.R."/>
            <person name="Technau U."/>
            <person name="Martindale M.Q."/>
            <person name="Rokhsar D.S."/>
        </authorList>
    </citation>
    <scope>NUCLEOTIDE SEQUENCE [LARGE SCALE GENOMIC DNA]</scope>
    <source>
        <strain evidence="7">CH2 X CH6</strain>
    </source>
</reference>
<dbReference type="HOGENOM" id="CLU_085743_0_0_1"/>
<dbReference type="GO" id="GO:0003682">
    <property type="term" value="F:chromatin binding"/>
    <property type="evidence" value="ECO:0000318"/>
    <property type="project" value="GO_Central"/>
</dbReference>
<dbReference type="InterPro" id="IPR010736">
    <property type="entry name" value="SHIPPO-rpt"/>
</dbReference>
<feature type="region of interest" description="Disordered" evidence="5">
    <location>
        <begin position="167"/>
        <end position="193"/>
    </location>
</feature>
<feature type="compositionally biased region" description="Polar residues" evidence="5">
    <location>
        <begin position="167"/>
        <end position="176"/>
    </location>
</feature>
<evidence type="ECO:0000313" key="7">
    <source>
        <dbReference type="Proteomes" id="UP000001593"/>
    </source>
</evidence>
<protein>
    <recommendedName>
        <fullName evidence="8">Protein STPG4</fullName>
    </recommendedName>
</protein>
<dbReference type="GO" id="GO:0042585">
    <property type="term" value="C:germinal vesicle"/>
    <property type="evidence" value="ECO:0000318"/>
    <property type="project" value="GO_Central"/>
</dbReference>
<evidence type="ECO:0000313" key="6">
    <source>
        <dbReference type="EMBL" id="EDO41264.1"/>
    </source>
</evidence>
<dbReference type="PhylomeDB" id="A7S4W0"/>
<dbReference type="GO" id="GO:0042393">
    <property type="term" value="F:histone binding"/>
    <property type="evidence" value="ECO:0000318"/>
    <property type="project" value="GO_Central"/>
</dbReference>
<evidence type="ECO:0000256" key="4">
    <source>
        <dbReference type="ARBA" id="ARBA00023242"/>
    </source>
</evidence>
<evidence type="ECO:0000256" key="1">
    <source>
        <dbReference type="ARBA" id="ARBA00004123"/>
    </source>
</evidence>
<evidence type="ECO:0008006" key="8">
    <source>
        <dbReference type="Google" id="ProtNLM"/>
    </source>
</evidence>
<keyword evidence="4" id="KW-0539">Nucleus</keyword>
<dbReference type="InParanoid" id="A7S4W0"/>
<name>A7S4W0_NEMVE</name>
<dbReference type="PANTHER" id="PTHR35678:SF1">
    <property type="entry name" value="PROTEIN STPG4"/>
    <property type="match status" value="1"/>
</dbReference>
<dbReference type="GO" id="GO:0005737">
    <property type="term" value="C:cytoplasm"/>
    <property type="evidence" value="ECO:0007669"/>
    <property type="project" value="UniProtKB-SubCell"/>
</dbReference>
<organism evidence="6 7">
    <name type="scientific">Nematostella vectensis</name>
    <name type="common">Starlet sea anemone</name>
    <dbReference type="NCBI Taxonomy" id="45351"/>
    <lineage>
        <taxon>Eukaryota</taxon>
        <taxon>Metazoa</taxon>
        <taxon>Cnidaria</taxon>
        <taxon>Anthozoa</taxon>
        <taxon>Hexacorallia</taxon>
        <taxon>Actiniaria</taxon>
        <taxon>Edwardsiidae</taxon>
        <taxon>Nematostella</taxon>
    </lineage>
</organism>
<dbReference type="GO" id="GO:0001940">
    <property type="term" value="C:male pronucleus"/>
    <property type="evidence" value="ECO:0000318"/>
    <property type="project" value="GO_Central"/>
</dbReference>
<evidence type="ECO:0000256" key="5">
    <source>
        <dbReference type="SAM" id="MobiDB-lite"/>
    </source>
</evidence>
<accession>A7S4W0</accession>
<evidence type="ECO:0000256" key="3">
    <source>
        <dbReference type="ARBA" id="ARBA00022490"/>
    </source>
</evidence>
<evidence type="ECO:0000256" key="2">
    <source>
        <dbReference type="ARBA" id="ARBA00004496"/>
    </source>
</evidence>
<gene>
    <name evidence="6" type="ORF">NEMVEDRAFT_v1g104900</name>
</gene>
<dbReference type="Proteomes" id="UP000001593">
    <property type="component" value="Unassembled WGS sequence"/>
</dbReference>